<name>A0ABV7QCY1_9PSEU</name>
<evidence type="ECO:0000313" key="2">
    <source>
        <dbReference type="EMBL" id="MFC3511001.1"/>
    </source>
</evidence>
<dbReference type="Proteomes" id="UP001595764">
    <property type="component" value="Unassembled WGS sequence"/>
</dbReference>
<feature type="region of interest" description="Disordered" evidence="1">
    <location>
        <begin position="40"/>
        <end position="59"/>
    </location>
</feature>
<gene>
    <name evidence="2" type="ORF">ACFORO_12565</name>
</gene>
<dbReference type="EMBL" id="JBHRWI010000016">
    <property type="protein sequence ID" value="MFC3511001.1"/>
    <property type="molecule type" value="Genomic_DNA"/>
</dbReference>
<evidence type="ECO:0000313" key="3">
    <source>
        <dbReference type="Proteomes" id="UP001595764"/>
    </source>
</evidence>
<dbReference type="RefSeq" id="WP_377869966.1">
    <property type="nucleotide sequence ID" value="NZ_JBHMAY010000017.1"/>
</dbReference>
<comment type="caution">
    <text evidence="2">The sequence shown here is derived from an EMBL/GenBank/DDBJ whole genome shotgun (WGS) entry which is preliminary data.</text>
</comment>
<organism evidence="2 3">
    <name type="scientific">Amycolatopsis halotolerans</name>
    <dbReference type="NCBI Taxonomy" id="330083"/>
    <lineage>
        <taxon>Bacteria</taxon>
        <taxon>Bacillati</taxon>
        <taxon>Actinomycetota</taxon>
        <taxon>Actinomycetes</taxon>
        <taxon>Pseudonocardiales</taxon>
        <taxon>Pseudonocardiaceae</taxon>
        <taxon>Amycolatopsis</taxon>
    </lineage>
</organism>
<protein>
    <submittedName>
        <fullName evidence="2">Uncharacterized protein</fullName>
    </submittedName>
</protein>
<keyword evidence="3" id="KW-1185">Reference proteome</keyword>
<sequence>MAGELEPGVLAQVFLRMSAQAEARGRRVLEPLAIAIENQAKTNASTGSHPYGTKTPARPGAGPAIVSGSLRRAITHTAPVPAAGGWTATVGVAGGVYPPRRPNAGKRGGRSKPTAVSKYAQYLEEGLRNGEKYPFLLPAFRFGVTVAAPTIYTAVFGAGWTTAA</sequence>
<proteinExistence type="predicted"/>
<evidence type="ECO:0000256" key="1">
    <source>
        <dbReference type="SAM" id="MobiDB-lite"/>
    </source>
</evidence>
<accession>A0ABV7QCY1</accession>
<reference evidence="3" key="1">
    <citation type="journal article" date="2019" name="Int. J. Syst. Evol. Microbiol.">
        <title>The Global Catalogue of Microorganisms (GCM) 10K type strain sequencing project: providing services to taxonomists for standard genome sequencing and annotation.</title>
        <authorList>
            <consortium name="The Broad Institute Genomics Platform"/>
            <consortium name="The Broad Institute Genome Sequencing Center for Infectious Disease"/>
            <person name="Wu L."/>
            <person name="Ma J."/>
        </authorList>
    </citation>
    <scope>NUCLEOTIDE SEQUENCE [LARGE SCALE GENOMIC DNA]</scope>
    <source>
        <strain evidence="3">CGMCC 4.7682</strain>
    </source>
</reference>